<evidence type="ECO:0008006" key="9">
    <source>
        <dbReference type="Google" id="ProtNLM"/>
    </source>
</evidence>
<evidence type="ECO:0000256" key="1">
    <source>
        <dbReference type="ARBA" id="ARBA00004604"/>
    </source>
</evidence>
<dbReference type="EMBL" id="KL198025">
    <property type="protein sequence ID" value="KDQ16924.1"/>
    <property type="molecule type" value="Genomic_DNA"/>
</dbReference>
<name>A0A067MN17_BOTB1</name>
<protein>
    <recommendedName>
        <fullName evidence="9">DNA-directed RNA polymerase I subunit RPA49</fullName>
    </recommendedName>
</protein>
<feature type="region of interest" description="Disordered" evidence="6">
    <location>
        <begin position="1"/>
        <end position="23"/>
    </location>
</feature>
<evidence type="ECO:0000256" key="3">
    <source>
        <dbReference type="ARBA" id="ARBA00022478"/>
    </source>
</evidence>
<dbReference type="Proteomes" id="UP000027195">
    <property type="component" value="Unassembled WGS sequence"/>
</dbReference>
<keyword evidence="4" id="KW-0804">Transcription</keyword>
<reference evidence="8" key="1">
    <citation type="journal article" date="2014" name="Proc. Natl. Acad. Sci. U.S.A.">
        <title>Extensive sampling of basidiomycete genomes demonstrates inadequacy of the white-rot/brown-rot paradigm for wood decay fungi.</title>
        <authorList>
            <person name="Riley R."/>
            <person name="Salamov A.A."/>
            <person name="Brown D.W."/>
            <person name="Nagy L.G."/>
            <person name="Floudas D."/>
            <person name="Held B.W."/>
            <person name="Levasseur A."/>
            <person name="Lombard V."/>
            <person name="Morin E."/>
            <person name="Otillar R."/>
            <person name="Lindquist E.A."/>
            <person name="Sun H."/>
            <person name="LaButti K.M."/>
            <person name="Schmutz J."/>
            <person name="Jabbour D."/>
            <person name="Luo H."/>
            <person name="Baker S.E."/>
            <person name="Pisabarro A.G."/>
            <person name="Walton J.D."/>
            <person name="Blanchette R.A."/>
            <person name="Henrissat B."/>
            <person name="Martin F."/>
            <person name="Cullen D."/>
            <person name="Hibbett D.S."/>
            <person name="Grigoriev I.V."/>
        </authorList>
    </citation>
    <scope>NUCLEOTIDE SEQUENCE [LARGE SCALE GENOMIC DNA]</scope>
    <source>
        <strain evidence="8">FD-172 SS1</strain>
    </source>
</reference>
<evidence type="ECO:0000313" key="7">
    <source>
        <dbReference type="EMBL" id="KDQ16924.1"/>
    </source>
</evidence>
<evidence type="ECO:0000256" key="2">
    <source>
        <dbReference type="ARBA" id="ARBA00009430"/>
    </source>
</evidence>
<evidence type="ECO:0000256" key="6">
    <source>
        <dbReference type="SAM" id="MobiDB-lite"/>
    </source>
</evidence>
<accession>A0A067MN17</accession>
<keyword evidence="8" id="KW-1185">Reference proteome</keyword>
<dbReference type="GO" id="GO:0006351">
    <property type="term" value="P:DNA-templated transcription"/>
    <property type="evidence" value="ECO:0007669"/>
    <property type="project" value="InterPro"/>
</dbReference>
<dbReference type="STRING" id="930990.A0A067MN17"/>
<keyword evidence="5" id="KW-0539">Nucleus</keyword>
<evidence type="ECO:0000313" key="8">
    <source>
        <dbReference type="Proteomes" id="UP000027195"/>
    </source>
</evidence>
<dbReference type="AlphaFoldDB" id="A0A067MN17"/>
<organism evidence="7 8">
    <name type="scientific">Botryobasidium botryosum (strain FD-172 SS1)</name>
    <dbReference type="NCBI Taxonomy" id="930990"/>
    <lineage>
        <taxon>Eukaryota</taxon>
        <taxon>Fungi</taxon>
        <taxon>Dikarya</taxon>
        <taxon>Basidiomycota</taxon>
        <taxon>Agaricomycotina</taxon>
        <taxon>Agaricomycetes</taxon>
        <taxon>Cantharellales</taxon>
        <taxon>Botryobasidiaceae</taxon>
        <taxon>Botryobasidium</taxon>
    </lineage>
</organism>
<evidence type="ECO:0000256" key="4">
    <source>
        <dbReference type="ARBA" id="ARBA00023163"/>
    </source>
</evidence>
<dbReference type="InterPro" id="IPR009668">
    <property type="entry name" value="RNA_pol-assoc_fac_A49-like"/>
</dbReference>
<dbReference type="OrthoDB" id="532500at2759"/>
<dbReference type="InParanoid" id="A0A067MN17"/>
<proteinExistence type="inferred from homology"/>
<sequence length="421" mass="46199">MDASKKRKRGAESAGSGTLKISVAEHRKSQIGPVIASFPSVQPPTETPFQCYRDATAPQEPVDLTKQTTILAGQTDTVAFVSSDHQPSSKEAAYSCQYMIGVYDRSTNSVVLRHAPAYVMAREVKSLKATNPAAVSNLQRLQARNALGETFGTKKAKAAIRAAERNKVDVSAMEGVVGHLQDSIDANTVSLPTQEQAKATVDSHRPIPPVNIAAQTPSEVYNINDIALENELDAAPVSSLISRERNVLPYWRSKWLNAHLEKILAAKKPSKKKLKLVFFISSMLAFKDARVGDKAALQKKLERVPSIILDGLLARFTETSRGSAKSTMTEDSRTRLLTHMFALCLKLDDYATEIAVIAADLQMPQTQISQLFKALGCTVETYSKAERERLKMSLAEARENRKARLKIPLVFPKAKSGPARR</sequence>
<dbReference type="GO" id="GO:0003677">
    <property type="term" value="F:DNA binding"/>
    <property type="evidence" value="ECO:0007669"/>
    <property type="project" value="InterPro"/>
</dbReference>
<evidence type="ECO:0000256" key="5">
    <source>
        <dbReference type="ARBA" id="ARBA00023242"/>
    </source>
</evidence>
<keyword evidence="3" id="KW-0240">DNA-directed RNA polymerase</keyword>
<dbReference type="GO" id="GO:0005730">
    <property type="term" value="C:nucleolus"/>
    <property type="evidence" value="ECO:0007669"/>
    <property type="project" value="UniProtKB-SubCell"/>
</dbReference>
<dbReference type="HOGENOM" id="CLU_034953_2_1_1"/>
<gene>
    <name evidence="7" type="ORF">BOTBODRAFT_30311</name>
</gene>
<comment type="similarity">
    <text evidence="2">Belongs to the eukaryotic RPA49/POLR1E RNA polymerase subunit family.</text>
</comment>
<comment type="subcellular location">
    <subcellularLocation>
        <location evidence="1">Nucleus</location>
        <location evidence="1">Nucleolus</location>
    </subcellularLocation>
</comment>
<dbReference type="PANTHER" id="PTHR14440">
    <property type="entry name" value="DNA-DIRECTED RNA POLYMERASE I SUBUNIT RPA49"/>
    <property type="match status" value="1"/>
</dbReference>
<dbReference type="FunCoup" id="A0A067MN17">
    <property type="interactions" value="199"/>
</dbReference>
<dbReference type="GO" id="GO:0000428">
    <property type="term" value="C:DNA-directed RNA polymerase complex"/>
    <property type="evidence" value="ECO:0007669"/>
    <property type="project" value="UniProtKB-KW"/>
</dbReference>
<dbReference type="Pfam" id="PF06870">
    <property type="entry name" value="RNA_pol_I_A49"/>
    <property type="match status" value="1"/>
</dbReference>